<dbReference type="GO" id="GO:0016887">
    <property type="term" value="F:ATP hydrolysis activity"/>
    <property type="evidence" value="ECO:0007669"/>
    <property type="project" value="InterPro"/>
</dbReference>
<dbReference type="PRINTS" id="PR00364">
    <property type="entry name" value="DISEASERSIST"/>
</dbReference>
<evidence type="ECO:0000313" key="3">
    <source>
        <dbReference type="Proteomes" id="UP000244893"/>
    </source>
</evidence>
<feature type="domain" description="Bacterial transcriptional activator" evidence="1">
    <location>
        <begin position="98"/>
        <end position="240"/>
    </location>
</feature>
<dbReference type="SMART" id="SM01043">
    <property type="entry name" value="BTAD"/>
    <property type="match status" value="1"/>
</dbReference>
<gene>
    <name evidence="2" type="ORF">DDQ50_15865</name>
</gene>
<dbReference type="InterPro" id="IPR005158">
    <property type="entry name" value="BTAD"/>
</dbReference>
<sequence length="1065" mass="113750">MTVAAIRVAVLGPVLLAGRDGELVEVTGTLAKRFVAALALAGGSTVGVDPLTDALWEDDPPRNPRAALQTLVSRLRQGTAEGVILSSASGYAIAADSTDLLLVRRAAQAIASDGDPDQRIRACDAALALWRGEPGDDLGGGELAGELATTAASLGSALLRSRAIALVDAHRPADALADLAVLLTQHPFDEILHELRLRALVAAGRRAEALAAFAALRETLRDELGSEPGARLVELHARILREEGAPRTTRVGVRFATTELIGRDEDVAALLHSVATTRLTTILGAGGLGKTRLAQEVARSAEIPRVVLVELAGLRSADDLPLAVASALGIVESRIGNRAVDNAVIRISVRERVLSALAERATLLVLDNCEHLIDGVAVWVDDALRSVDGLRVLTTSRSPLALAGERVYPLEPLHADGGDGPAVRLFVERATAVRPAVSLPGPTIVRICERLDGLPLAIELAAARVRTMSVDEIERRLDHRFALLAGGDRTAPERHRTLLAVIEWSWDLLTEPERRVMRRLSRFPDGFSSDGAAAVAGSGTEVLDELEALVQQSLLQTTELPRTGRVRYRMLETVAEFGELQIAEAGEDELVTRALIDWAVDFSVMQVDAMRTNELVRGVLLVDEEQDNLIAVLRAAIRDGDAETAYAVFGALGQFWTIRGAHSEVLQMAPGLTRMPLAFVPTPRTVVATVSALVVGGVTLLVDPRLSALRLLVRLRRITECTGPLDRSLAALVRLALLAPHAPELAAELERQSRDGDPAVETFALLALAQFNENRAQTDEATRLARRAFDRATSVGSLWGRSMAAQALAHLHSQRRRPALALEWAAISGDGMRAIGATNELGQISWISGLAHLSLGDVAAAKAELEPLTSGDDSGTDFADLRMVGWAGLAEIAAAEGDPRLSLELFRRVLGRGSGRESRIPGPWGLMVGSACLSMAALAGSDVWDDAEIVWLGWAARRLRVGGIVELRTQGETSDLPAIGAVLVGWAGWRMLSGGDPRDIADTLALARRLGARQDLPSVDLDRFDALARRRGGEDIIREAHERLATLSEDEVTSRALELLSAARG</sequence>
<name>A0A2V1HR40_9MICO</name>
<protein>
    <recommendedName>
        <fullName evidence="1">Bacterial transcriptional activator domain-containing protein</fullName>
    </recommendedName>
</protein>
<dbReference type="InterPro" id="IPR011990">
    <property type="entry name" value="TPR-like_helical_dom_sf"/>
</dbReference>
<reference evidence="2 3" key="1">
    <citation type="submission" date="2018-05" db="EMBL/GenBank/DDBJ databases">
        <title>Amnibacterium sp. M8JJ-5, whole genome shotgun sequence.</title>
        <authorList>
            <person name="Tuo L."/>
        </authorList>
    </citation>
    <scope>NUCLEOTIDE SEQUENCE [LARGE SCALE GENOMIC DNA]</scope>
    <source>
        <strain evidence="2 3">M8JJ-5</strain>
    </source>
</reference>
<dbReference type="PANTHER" id="PTHR47691">
    <property type="entry name" value="REGULATOR-RELATED"/>
    <property type="match status" value="1"/>
</dbReference>
<dbReference type="Pfam" id="PF13401">
    <property type="entry name" value="AAA_22"/>
    <property type="match status" value="1"/>
</dbReference>
<dbReference type="RefSeq" id="WP_116757768.1">
    <property type="nucleotide sequence ID" value="NZ_JBHUEX010000001.1"/>
</dbReference>
<dbReference type="SUPFAM" id="SSF48452">
    <property type="entry name" value="TPR-like"/>
    <property type="match status" value="1"/>
</dbReference>
<proteinExistence type="predicted"/>
<dbReference type="SUPFAM" id="SSF52540">
    <property type="entry name" value="P-loop containing nucleoside triphosphate hydrolases"/>
    <property type="match status" value="1"/>
</dbReference>
<dbReference type="EMBL" id="QEOP01000004">
    <property type="protein sequence ID" value="PVZ93440.1"/>
    <property type="molecule type" value="Genomic_DNA"/>
</dbReference>
<dbReference type="SUPFAM" id="SSF46894">
    <property type="entry name" value="C-terminal effector domain of the bipartite response regulators"/>
    <property type="match status" value="1"/>
</dbReference>
<evidence type="ECO:0000259" key="1">
    <source>
        <dbReference type="SMART" id="SM01043"/>
    </source>
</evidence>
<dbReference type="Pfam" id="PF03704">
    <property type="entry name" value="BTAD"/>
    <property type="match status" value="1"/>
</dbReference>
<comment type="caution">
    <text evidence="2">The sequence shown here is derived from an EMBL/GenBank/DDBJ whole genome shotgun (WGS) entry which is preliminary data.</text>
</comment>
<dbReference type="InterPro" id="IPR027417">
    <property type="entry name" value="P-loop_NTPase"/>
</dbReference>
<dbReference type="Gene3D" id="1.10.10.10">
    <property type="entry name" value="Winged helix-like DNA-binding domain superfamily/Winged helix DNA-binding domain"/>
    <property type="match status" value="1"/>
</dbReference>
<dbReference type="InterPro" id="IPR036388">
    <property type="entry name" value="WH-like_DNA-bd_sf"/>
</dbReference>
<organism evidence="2 3">
    <name type="scientific">Amnibacterium flavum</name>
    <dbReference type="NCBI Taxonomy" id="2173173"/>
    <lineage>
        <taxon>Bacteria</taxon>
        <taxon>Bacillati</taxon>
        <taxon>Actinomycetota</taxon>
        <taxon>Actinomycetes</taxon>
        <taxon>Micrococcales</taxon>
        <taxon>Microbacteriaceae</taxon>
        <taxon>Amnibacterium</taxon>
    </lineage>
</organism>
<dbReference type="PANTHER" id="PTHR47691:SF3">
    <property type="entry name" value="HTH-TYPE TRANSCRIPTIONAL REGULATOR RV0890C-RELATED"/>
    <property type="match status" value="1"/>
</dbReference>
<dbReference type="InterPro" id="IPR016032">
    <property type="entry name" value="Sig_transdc_resp-reg_C-effctor"/>
</dbReference>
<dbReference type="OrthoDB" id="9812579at2"/>
<dbReference type="AlphaFoldDB" id="A0A2V1HR40"/>
<keyword evidence="3" id="KW-1185">Reference proteome</keyword>
<dbReference type="GO" id="GO:0006355">
    <property type="term" value="P:regulation of DNA-templated transcription"/>
    <property type="evidence" value="ECO:0007669"/>
    <property type="project" value="InterPro"/>
</dbReference>
<dbReference type="Gene3D" id="1.25.40.10">
    <property type="entry name" value="Tetratricopeptide repeat domain"/>
    <property type="match status" value="1"/>
</dbReference>
<dbReference type="InterPro" id="IPR049945">
    <property type="entry name" value="AAA_22"/>
</dbReference>
<dbReference type="Proteomes" id="UP000244893">
    <property type="component" value="Unassembled WGS sequence"/>
</dbReference>
<evidence type="ECO:0000313" key="2">
    <source>
        <dbReference type="EMBL" id="PVZ93440.1"/>
    </source>
</evidence>
<accession>A0A2V1HR40</accession>
<dbReference type="GO" id="GO:0003677">
    <property type="term" value="F:DNA binding"/>
    <property type="evidence" value="ECO:0007669"/>
    <property type="project" value="InterPro"/>
</dbReference>